<gene>
    <name evidence="1" type="ORF">UCMB321_4895</name>
</gene>
<comment type="caution">
    <text evidence="1">The sequence shown here is derived from an EMBL/GenBank/DDBJ whole genome shotgun (WGS) entry which is preliminary data.</text>
</comment>
<sequence>MTGQSVFAHGVSLKSVVGFFLAGKRSEARSLCGAEPKYIPYKHLGPLVGAGLPAMAAA</sequence>
<evidence type="ECO:0000313" key="2">
    <source>
        <dbReference type="Proteomes" id="UP000031535"/>
    </source>
</evidence>
<organism evidence="1 2">
    <name type="scientific">Pseudomonas batumici</name>
    <dbReference type="NCBI Taxonomy" id="226910"/>
    <lineage>
        <taxon>Bacteria</taxon>
        <taxon>Pseudomonadati</taxon>
        <taxon>Pseudomonadota</taxon>
        <taxon>Gammaproteobacteria</taxon>
        <taxon>Pseudomonadales</taxon>
        <taxon>Pseudomonadaceae</taxon>
        <taxon>Pseudomonas</taxon>
    </lineage>
</organism>
<accession>A0A0C2HW03</accession>
<proteinExistence type="predicted"/>
<protein>
    <submittedName>
        <fullName evidence="1">Uncharacterized protein</fullName>
    </submittedName>
</protein>
<dbReference type="PATRIC" id="fig|226910.6.peg.4886"/>
<reference evidence="1 2" key="1">
    <citation type="submission" date="2015-01" db="EMBL/GenBank/DDBJ databases">
        <title>Complete genome of Pseudomonas batumici UCM B-321 producer of the batumin antibiotic with strong antistaphilococcal and potential anticancer activity.</title>
        <authorList>
            <person name="Klochko V.V."/>
            <person name="Zelena L.B."/>
            <person name="Elena K.A."/>
            <person name="Reva O.N."/>
        </authorList>
    </citation>
    <scope>NUCLEOTIDE SEQUENCE [LARGE SCALE GENOMIC DNA]</scope>
    <source>
        <strain evidence="1 2">UCM B-321</strain>
    </source>
</reference>
<dbReference type="EMBL" id="JXDG01000062">
    <property type="protein sequence ID" value="KIH81351.1"/>
    <property type="molecule type" value="Genomic_DNA"/>
</dbReference>
<evidence type="ECO:0000313" key="1">
    <source>
        <dbReference type="EMBL" id="KIH81351.1"/>
    </source>
</evidence>
<name>A0A0C2HW03_9PSED</name>
<dbReference type="STRING" id="226910.UCMB321_4895"/>
<dbReference type="Proteomes" id="UP000031535">
    <property type="component" value="Unassembled WGS sequence"/>
</dbReference>
<dbReference type="AlphaFoldDB" id="A0A0C2HW03"/>
<keyword evidence="2" id="KW-1185">Reference proteome</keyword>